<keyword evidence="2" id="KW-1185">Reference proteome</keyword>
<accession>A0A923MFJ8</accession>
<evidence type="ECO:0000313" key="1">
    <source>
        <dbReference type="EMBL" id="MBC5768344.1"/>
    </source>
</evidence>
<proteinExistence type="predicted"/>
<sequence>MEHGVRYFNCGFPGEAELLESGTIDGGTWRQAIEYADLAHLVVPRKFYWERVVDGDFQSGYKEQDIDLLSARLTEQNIVHSITDLVLEIKLF</sequence>
<reference evidence="1" key="1">
    <citation type="submission" date="2020-08" db="EMBL/GenBank/DDBJ databases">
        <title>Ramlibacter sp. GTP1 16S ribosomal RNA gene genome sequencing and assembly.</title>
        <authorList>
            <person name="Kang M."/>
        </authorList>
    </citation>
    <scope>NUCLEOTIDE SEQUENCE</scope>
    <source>
        <strain evidence="1">GTP1</strain>
    </source>
</reference>
<evidence type="ECO:0000313" key="2">
    <source>
        <dbReference type="Proteomes" id="UP000596827"/>
    </source>
</evidence>
<comment type="caution">
    <text evidence="1">The sequence shown here is derived from an EMBL/GenBank/DDBJ whole genome shotgun (WGS) entry which is preliminary data.</text>
</comment>
<dbReference type="AlphaFoldDB" id="A0A923MFJ8"/>
<dbReference type="EMBL" id="JACORU010000017">
    <property type="protein sequence ID" value="MBC5768344.1"/>
    <property type="molecule type" value="Genomic_DNA"/>
</dbReference>
<protein>
    <submittedName>
        <fullName evidence="1">Uncharacterized protein</fullName>
    </submittedName>
</protein>
<gene>
    <name evidence="1" type="ORF">H8R02_28045</name>
</gene>
<organism evidence="1 2">
    <name type="scientific">Ramlibacter albus</name>
    <dbReference type="NCBI Taxonomy" id="2079448"/>
    <lineage>
        <taxon>Bacteria</taxon>
        <taxon>Pseudomonadati</taxon>
        <taxon>Pseudomonadota</taxon>
        <taxon>Betaproteobacteria</taxon>
        <taxon>Burkholderiales</taxon>
        <taxon>Comamonadaceae</taxon>
        <taxon>Ramlibacter</taxon>
    </lineage>
</organism>
<name>A0A923MFJ8_9BURK</name>
<dbReference type="RefSeq" id="WP_187085009.1">
    <property type="nucleotide sequence ID" value="NZ_JACORU010000017.1"/>
</dbReference>
<dbReference type="Proteomes" id="UP000596827">
    <property type="component" value="Unassembled WGS sequence"/>
</dbReference>